<dbReference type="AlphaFoldDB" id="A0A558B512"/>
<name>A0A558B512_9PSEU</name>
<accession>A0A558B512</accession>
<dbReference type="InterPro" id="IPR006311">
    <property type="entry name" value="TAT_signal"/>
</dbReference>
<protein>
    <recommendedName>
        <fullName evidence="3">Histidine phosphatase family protein</fullName>
    </recommendedName>
</protein>
<dbReference type="Proteomes" id="UP000320011">
    <property type="component" value="Unassembled WGS sequence"/>
</dbReference>
<dbReference type="OrthoDB" id="8448116at2"/>
<reference evidence="1 2" key="2">
    <citation type="submission" date="2019-08" db="EMBL/GenBank/DDBJ databases">
        <title>Amycolatopsis acidicola sp. nov., isolated from peat swamp forest soil.</title>
        <authorList>
            <person name="Srisuk N."/>
        </authorList>
    </citation>
    <scope>NUCLEOTIDE SEQUENCE [LARGE SCALE GENOMIC DNA]</scope>
    <source>
        <strain evidence="1 2">TBRC 6029</strain>
    </source>
</reference>
<comment type="caution">
    <text evidence="1">The sequence shown here is derived from an EMBL/GenBank/DDBJ whole genome shotgun (WGS) entry which is preliminary data.</text>
</comment>
<organism evidence="1 2">
    <name type="scientific">Amycolatopsis rhizosphaerae</name>
    <dbReference type="NCBI Taxonomy" id="2053003"/>
    <lineage>
        <taxon>Bacteria</taxon>
        <taxon>Bacillati</taxon>
        <taxon>Actinomycetota</taxon>
        <taxon>Actinomycetes</taxon>
        <taxon>Pseudonocardiales</taxon>
        <taxon>Pseudonocardiaceae</taxon>
        <taxon>Amycolatopsis</taxon>
    </lineage>
</organism>
<evidence type="ECO:0000313" key="1">
    <source>
        <dbReference type="EMBL" id="TVT31601.1"/>
    </source>
</evidence>
<sequence length="229" mass="23310">MTAESASRRRVLGLAGLASLPVMTGCGAGTSRGKAEAPAPAPEPVPAGDDVIMIVRHAEKPAGTSAPYGITADGVRSEGSLTVRGWTRAGALAGLFAPAGDAPVRAGLARPAAVYAAAPDGDKEQRPLQTVSALAARLGLTVTTSHAKGGEAALAAELAVRHGPTLVSWQHEDIPAIAVGLGPVSPAPPGSWPGDRFDVVWVFVRSGQGWTFRQVPQLLLDGDRPTVIA</sequence>
<evidence type="ECO:0000313" key="2">
    <source>
        <dbReference type="Proteomes" id="UP000320011"/>
    </source>
</evidence>
<evidence type="ECO:0008006" key="3">
    <source>
        <dbReference type="Google" id="ProtNLM"/>
    </source>
</evidence>
<proteinExistence type="predicted"/>
<keyword evidence="2" id="KW-1185">Reference proteome</keyword>
<dbReference type="PROSITE" id="PS51318">
    <property type="entry name" value="TAT"/>
    <property type="match status" value="1"/>
</dbReference>
<gene>
    <name evidence="1" type="ORF">FNH05_28215</name>
</gene>
<dbReference type="EMBL" id="VJWX01000387">
    <property type="protein sequence ID" value="TVT31601.1"/>
    <property type="molecule type" value="Genomic_DNA"/>
</dbReference>
<reference evidence="1 2" key="1">
    <citation type="submission" date="2019-07" db="EMBL/GenBank/DDBJ databases">
        <authorList>
            <person name="Duangmal K."/>
            <person name="Teo W.F.A."/>
        </authorList>
    </citation>
    <scope>NUCLEOTIDE SEQUENCE [LARGE SCALE GENOMIC DNA]</scope>
    <source>
        <strain evidence="1 2">TBRC 6029</strain>
    </source>
</reference>